<accession>A0A212ENJ5</accession>
<organism evidence="1 2">
    <name type="scientific">Danaus plexippus plexippus</name>
    <dbReference type="NCBI Taxonomy" id="278856"/>
    <lineage>
        <taxon>Eukaryota</taxon>
        <taxon>Metazoa</taxon>
        <taxon>Ecdysozoa</taxon>
        <taxon>Arthropoda</taxon>
        <taxon>Hexapoda</taxon>
        <taxon>Insecta</taxon>
        <taxon>Pterygota</taxon>
        <taxon>Neoptera</taxon>
        <taxon>Endopterygota</taxon>
        <taxon>Lepidoptera</taxon>
        <taxon>Glossata</taxon>
        <taxon>Ditrysia</taxon>
        <taxon>Papilionoidea</taxon>
        <taxon>Nymphalidae</taxon>
        <taxon>Danainae</taxon>
        <taxon>Danaini</taxon>
        <taxon>Danaina</taxon>
        <taxon>Danaus</taxon>
        <taxon>Danaus</taxon>
    </lineage>
</organism>
<proteinExistence type="predicted"/>
<dbReference type="EMBL" id="AGBW02013642">
    <property type="protein sequence ID" value="OWR43049.1"/>
    <property type="molecule type" value="Genomic_DNA"/>
</dbReference>
<dbReference type="InParanoid" id="A0A212ENJ5"/>
<evidence type="ECO:0000313" key="1">
    <source>
        <dbReference type="EMBL" id="OWR43049.1"/>
    </source>
</evidence>
<sequence length="77" mass="8687">MASFCEQMFAVQKPRGRVREARKKEARDESTPDLSLPTCVNQLACGFNKQALRIPHRTTTVTKLSCLGVGRNEFYPT</sequence>
<evidence type="ECO:0000313" key="2">
    <source>
        <dbReference type="Proteomes" id="UP000007151"/>
    </source>
</evidence>
<keyword evidence="2" id="KW-1185">Reference proteome</keyword>
<dbReference type="AlphaFoldDB" id="A0A212ENJ5"/>
<gene>
    <name evidence="1" type="ORF">KGM_205577</name>
</gene>
<protein>
    <submittedName>
        <fullName evidence="1">Uncharacterized protein</fullName>
    </submittedName>
</protein>
<dbReference type="KEGG" id="dpl:KGM_205577"/>
<name>A0A212ENJ5_DANPL</name>
<reference evidence="1 2" key="1">
    <citation type="journal article" date="2011" name="Cell">
        <title>The monarch butterfly genome yields insights into long-distance migration.</title>
        <authorList>
            <person name="Zhan S."/>
            <person name="Merlin C."/>
            <person name="Boore J.L."/>
            <person name="Reppert S.M."/>
        </authorList>
    </citation>
    <scope>NUCLEOTIDE SEQUENCE [LARGE SCALE GENOMIC DNA]</scope>
    <source>
        <strain evidence="1">F-2</strain>
    </source>
</reference>
<dbReference type="Proteomes" id="UP000007151">
    <property type="component" value="Unassembled WGS sequence"/>
</dbReference>
<comment type="caution">
    <text evidence="1">The sequence shown here is derived from an EMBL/GenBank/DDBJ whole genome shotgun (WGS) entry which is preliminary data.</text>
</comment>